<feature type="compositionally biased region" description="Low complexity" evidence="9">
    <location>
        <begin position="480"/>
        <end position="514"/>
    </location>
</feature>
<sequence length="566" mass="56474">MTVAGVLAEAGAGQTGSTMKTGKAGSSSGSGASSGSGPDSGSAKRGSGTDQAGDTAASVPLAITLTEDFPDLRRWSERYPLGAAALRVGGLVFVGVTLVKSDQRSAWPLAAVAITAGMVWSIATAREHAVAIPAAIVFGLSGAVMAGTGRGEPAGLTFMFLCVLYLQAVAEPRVVAVYTAVALLAIGTASALLSDRAADLSWIAGMTFGGYLFGDSRRSRMLALQRAHDLLAMTRLANAEQAHAAALAERGRIARDVHDVLAHSLSGLAIQLEAADALLTEGGHIDAAHTMVVRARRLARDGLGEVRRAVAALREDVRPPEETLARLVADYAADTGWQASFEVVGGPVPELAVETAQGLQRVAQEALTNARKHAPGAAVEVRLAVGAEQITLTVENAVVSGSAGLTASIGSDESDNSVGPVGQGNSVGSVGSIGSAASTGSHESASPVGSIGSDNSAGSDSSIGSDSSENPVGSASPDNSAGSVGSAGSDSSVSPASSASSARSTGTDSSLSSFGSLADTGGGWGIIGLRERVGLLGGALTAEPSGTGGWRLVASVPIVTPDIFQN</sequence>
<dbReference type="PANTHER" id="PTHR24421">
    <property type="entry name" value="NITRATE/NITRITE SENSOR PROTEIN NARX-RELATED"/>
    <property type="match status" value="1"/>
</dbReference>
<dbReference type="Gene3D" id="3.30.565.10">
    <property type="entry name" value="Histidine kinase-like ATPase, C-terminal domain"/>
    <property type="match status" value="1"/>
</dbReference>
<feature type="compositionally biased region" description="Low complexity" evidence="9">
    <location>
        <begin position="417"/>
        <end position="441"/>
    </location>
</feature>
<comment type="catalytic activity">
    <reaction evidence="1">
        <text>ATP + protein L-histidine = ADP + protein N-phospho-L-histidine.</text>
        <dbReference type="EC" id="2.7.13.3"/>
    </reaction>
</comment>
<evidence type="ECO:0000313" key="11">
    <source>
        <dbReference type="EMBL" id="GAA2059137.1"/>
    </source>
</evidence>
<dbReference type="EC" id="2.7.13.3" evidence="2"/>
<keyword evidence="6" id="KW-0418">Kinase</keyword>
<dbReference type="EMBL" id="BAAAQN010000074">
    <property type="protein sequence ID" value="GAA2059137.1"/>
    <property type="molecule type" value="Genomic_DNA"/>
</dbReference>
<protein>
    <recommendedName>
        <fullName evidence="2">histidine kinase</fullName>
        <ecNumber evidence="2">2.7.13.3</ecNumber>
    </recommendedName>
</protein>
<feature type="domain" description="Signal transduction histidine kinase subgroup 3 dimerisation and phosphoacceptor" evidence="10">
    <location>
        <begin position="249"/>
        <end position="316"/>
    </location>
</feature>
<evidence type="ECO:0000256" key="2">
    <source>
        <dbReference type="ARBA" id="ARBA00012438"/>
    </source>
</evidence>
<dbReference type="Gene3D" id="1.20.5.1930">
    <property type="match status" value="1"/>
</dbReference>
<name>A0ABP5GWB7_9ACTN</name>
<accession>A0ABP5GWB7</accession>
<evidence type="ECO:0000256" key="8">
    <source>
        <dbReference type="ARBA" id="ARBA00023012"/>
    </source>
</evidence>
<evidence type="ECO:0000259" key="10">
    <source>
        <dbReference type="Pfam" id="PF07730"/>
    </source>
</evidence>
<reference evidence="12" key="1">
    <citation type="journal article" date="2019" name="Int. J. Syst. Evol. Microbiol.">
        <title>The Global Catalogue of Microorganisms (GCM) 10K type strain sequencing project: providing services to taxonomists for standard genome sequencing and annotation.</title>
        <authorList>
            <consortium name="The Broad Institute Genomics Platform"/>
            <consortium name="The Broad Institute Genome Sequencing Center for Infectious Disease"/>
            <person name="Wu L."/>
            <person name="Ma J."/>
        </authorList>
    </citation>
    <scope>NUCLEOTIDE SEQUENCE [LARGE SCALE GENOMIC DNA]</scope>
    <source>
        <strain evidence="12">JCM 16014</strain>
    </source>
</reference>
<feature type="compositionally biased region" description="Low complexity" evidence="9">
    <location>
        <begin position="449"/>
        <end position="468"/>
    </location>
</feature>
<dbReference type="Proteomes" id="UP001500751">
    <property type="component" value="Unassembled WGS sequence"/>
</dbReference>
<evidence type="ECO:0000256" key="9">
    <source>
        <dbReference type="SAM" id="MobiDB-lite"/>
    </source>
</evidence>
<feature type="compositionally biased region" description="Polar residues" evidence="9">
    <location>
        <begin position="469"/>
        <end position="479"/>
    </location>
</feature>
<gene>
    <name evidence="11" type="ORF">GCM10009839_81590</name>
</gene>
<dbReference type="RefSeq" id="WP_344671095.1">
    <property type="nucleotide sequence ID" value="NZ_BAAAQN010000074.1"/>
</dbReference>
<feature type="region of interest" description="Disordered" evidence="9">
    <location>
        <begin position="1"/>
        <end position="55"/>
    </location>
</feature>
<evidence type="ECO:0000313" key="12">
    <source>
        <dbReference type="Proteomes" id="UP001500751"/>
    </source>
</evidence>
<dbReference type="InterPro" id="IPR011712">
    <property type="entry name" value="Sig_transdc_His_kin_sub3_dim/P"/>
</dbReference>
<keyword evidence="5" id="KW-0547">Nucleotide-binding</keyword>
<evidence type="ECO:0000256" key="6">
    <source>
        <dbReference type="ARBA" id="ARBA00022777"/>
    </source>
</evidence>
<proteinExistence type="predicted"/>
<feature type="region of interest" description="Disordered" evidence="9">
    <location>
        <begin position="410"/>
        <end position="514"/>
    </location>
</feature>
<evidence type="ECO:0000256" key="4">
    <source>
        <dbReference type="ARBA" id="ARBA00022679"/>
    </source>
</evidence>
<dbReference type="InterPro" id="IPR050482">
    <property type="entry name" value="Sensor_HK_TwoCompSys"/>
</dbReference>
<dbReference type="InterPro" id="IPR036890">
    <property type="entry name" value="HATPase_C_sf"/>
</dbReference>
<organism evidence="11 12">
    <name type="scientific">Catenulispora yoronensis</name>
    <dbReference type="NCBI Taxonomy" id="450799"/>
    <lineage>
        <taxon>Bacteria</taxon>
        <taxon>Bacillati</taxon>
        <taxon>Actinomycetota</taxon>
        <taxon>Actinomycetes</taxon>
        <taxon>Catenulisporales</taxon>
        <taxon>Catenulisporaceae</taxon>
        <taxon>Catenulispora</taxon>
    </lineage>
</organism>
<dbReference type="Pfam" id="PF07730">
    <property type="entry name" value="HisKA_3"/>
    <property type="match status" value="1"/>
</dbReference>
<feature type="compositionally biased region" description="Low complexity" evidence="9">
    <location>
        <begin position="15"/>
        <end position="44"/>
    </location>
</feature>
<dbReference type="SUPFAM" id="SSF55874">
    <property type="entry name" value="ATPase domain of HSP90 chaperone/DNA topoisomerase II/histidine kinase"/>
    <property type="match status" value="1"/>
</dbReference>
<keyword evidence="4" id="KW-0808">Transferase</keyword>
<keyword evidence="8" id="KW-0902">Two-component regulatory system</keyword>
<evidence type="ECO:0000256" key="5">
    <source>
        <dbReference type="ARBA" id="ARBA00022741"/>
    </source>
</evidence>
<keyword evidence="3" id="KW-0597">Phosphoprotein</keyword>
<dbReference type="PANTHER" id="PTHR24421:SF10">
    <property type="entry name" value="NITRATE_NITRITE SENSOR PROTEIN NARQ"/>
    <property type="match status" value="1"/>
</dbReference>
<evidence type="ECO:0000256" key="1">
    <source>
        <dbReference type="ARBA" id="ARBA00000085"/>
    </source>
</evidence>
<evidence type="ECO:0000256" key="3">
    <source>
        <dbReference type="ARBA" id="ARBA00022553"/>
    </source>
</evidence>
<evidence type="ECO:0000256" key="7">
    <source>
        <dbReference type="ARBA" id="ARBA00022840"/>
    </source>
</evidence>
<keyword evidence="12" id="KW-1185">Reference proteome</keyword>
<comment type="caution">
    <text evidence="11">The sequence shown here is derived from an EMBL/GenBank/DDBJ whole genome shotgun (WGS) entry which is preliminary data.</text>
</comment>
<keyword evidence="7" id="KW-0067">ATP-binding</keyword>